<keyword evidence="2" id="KW-0732">Signal</keyword>
<feature type="transmembrane region" description="Helical" evidence="1">
    <location>
        <begin position="184"/>
        <end position="203"/>
    </location>
</feature>
<feature type="chain" id="PRO_5022666373" evidence="2">
    <location>
        <begin position="29"/>
        <end position="204"/>
    </location>
</feature>
<keyword evidence="1" id="KW-1133">Transmembrane helix</keyword>
<dbReference type="KEGG" id="yti:FNA67_19760"/>
<keyword evidence="1" id="KW-0472">Membrane</keyword>
<dbReference type="InterPro" id="IPR007038">
    <property type="entry name" value="HupE_UreJ"/>
</dbReference>
<feature type="transmembrane region" description="Helical" evidence="1">
    <location>
        <begin position="121"/>
        <end position="139"/>
    </location>
</feature>
<evidence type="ECO:0000256" key="1">
    <source>
        <dbReference type="SAM" id="Phobius"/>
    </source>
</evidence>
<sequence length="204" mass="20244">MGQSPARSSMRALLVFLVTVLVPTAAFAHTGHGDTSGFIHGFMHPVGGLDHILAMVAVGVFAYVLGGKALWLVPLSFVGMMIVGFGLGIAGVDVPFVELGIALSSVVIGGAAALGRPMPVAAAMSLVGVFAIFHGHAHGAEMPETSAGLEYAAGFVLATALLHAAGIGASFAVAGLLGRYGKAAARIAGVAFAAGGLGVLAGWL</sequence>
<evidence type="ECO:0000313" key="3">
    <source>
        <dbReference type="EMBL" id="QEE22879.1"/>
    </source>
</evidence>
<dbReference type="Pfam" id="PF04955">
    <property type="entry name" value="HupE_UreJ"/>
    <property type="match status" value="1"/>
</dbReference>
<feature type="transmembrane region" description="Helical" evidence="1">
    <location>
        <begin position="70"/>
        <end position="90"/>
    </location>
</feature>
<name>A0A5B9DW83_9HYPH</name>
<reference evidence="3 4" key="1">
    <citation type="journal article" date="2015" name="Int. J. Syst. Evol. Microbiol.">
        <title>Youhaiella tibetensis gen. nov., sp. nov., isolated from subsurface sediment.</title>
        <authorList>
            <person name="Wang Y.X."/>
            <person name="Huang F.Q."/>
            <person name="Nogi Y."/>
            <person name="Pang S.J."/>
            <person name="Wang P.K."/>
            <person name="Lv J."/>
        </authorList>
    </citation>
    <scope>NUCLEOTIDE SEQUENCE [LARGE SCALE GENOMIC DNA]</scope>
    <source>
        <strain evidence="4">fig4</strain>
    </source>
</reference>
<dbReference type="Proteomes" id="UP000321062">
    <property type="component" value="Chromosome"/>
</dbReference>
<feature type="signal peptide" evidence="2">
    <location>
        <begin position="1"/>
        <end position="28"/>
    </location>
</feature>
<keyword evidence="1" id="KW-0812">Transmembrane</keyword>
<accession>A0A5B9DW83</accession>
<proteinExistence type="predicted"/>
<dbReference type="AlphaFoldDB" id="A0A5B9DW83"/>
<organism evidence="3 4">
    <name type="scientific">Paradevosia tibetensis</name>
    <dbReference type="NCBI Taxonomy" id="1447062"/>
    <lineage>
        <taxon>Bacteria</taxon>
        <taxon>Pseudomonadati</taxon>
        <taxon>Pseudomonadota</taxon>
        <taxon>Alphaproteobacteria</taxon>
        <taxon>Hyphomicrobiales</taxon>
        <taxon>Devosiaceae</taxon>
        <taxon>Paradevosia</taxon>
    </lineage>
</organism>
<evidence type="ECO:0000256" key="2">
    <source>
        <dbReference type="SAM" id="SignalP"/>
    </source>
</evidence>
<feature type="transmembrane region" description="Helical" evidence="1">
    <location>
        <begin position="96"/>
        <end position="114"/>
    </location>
</feature>
<dbReference type="EMBL" id="CP041690">
    <property type="protein sequence ID" value="QEE22879.1"/>
    <property type="molecule type" value="Genomic_DNA"/>
</dbReference>
<dbReference type="PIRSF" id="PIRSF016919">
    <property type="entry name" value="HupE_UreJ"/>
    <property type="match status" value="1"/>
</dbReference>
<protein>
    <submittedName>
        <fullName evidence="3">HupE/UreJ family protein</fullName>
    </submittedName>
</protein>
<dbReference type="OrthoDB" id="9808192at2"/>
<feature type="transmembrane region" description="Helical" evidence="1">
    <location>
        <begin position="38"/>
        <end position="63"/>
    </location>
</feature>
<gene>
    <name evidence="3" type="ORF">FNA67_19760</name>
</gene>
<feature type="transmembrane region" description="Helical" evidence="1">
    <location>
        <begin position="151"/>
        <end position="177"/>
    </location>
</feature>
<evidence type="ECO:0000313" key="4">
    <source>
        <dbReference type="Proteomes" id="UP000321062"/>
    </source>
</evidence>
<keyword evidence="4" id="KW-1185">Reference proteome</keyword>